<evidence type="ECO:0000256" key="6">
    <source>
        <dbReference type="SAM" id="MobiDB-lite"/>
    </source>
</evidence>
<keyword evidence="5" id="KW-0233">DNA recombination</keyword>
<evidence type="ECO:0000256" key="2">
    <source>
        <dbReference type="ARBA" id="ARBA00010961"/>
    </source>
</evidence>
<dbReference type="AlphaFoldDB" id="A0A371PZ16"/>
<keyword evidence="4" id="KW-0238">DNA-binding</keyword>
<evidence type="ECO:0000256" key="5">
    <source>
        <dbReference type="ARBA" id="ARBA00023172"/>
    </source>
</evidence>
<feature type="compositionally biased region" description="Basic and acidic residues" evidence="6">
    <location>
        <begin position="1"/>
        <end position="10"/>
    </location>
</feature>
<evidence type="ECO:0008006" key="9">
    <source>
        <dbReference type="Google" id="ProtNLM"/>
    </source>
</evidence>
<feature type="region of interest" description="Disordered" evidence="6">
    <location>
        <begin position="43"/>
        <end position="170"/>
    </location>
</feature>
<protein>
    <recommendedName>
        <fullName evidence="9">Transposase</fullName>
    </recommendedName>
</protein>
<proteinExistence type="inferred from homology"/>
<keyword evidence="8" id="KW-1185">Reference proteome</keyword>
<dbReference type="GO" id="GO:0006313">
    <property type="term" value="P:DNA transposition"/>
    <property type="evidence" value="ECO:0007669"/>
    <property type="project" value="InterPro"/>
</dbReference>
<accession>A0A371PZ16</accession>
<evidence type="ECO:0000313" key="8">
    <source>
        <dbReference type="Proteomes" id="UP000262477"/>
    </source>
</evidence>
<feature type="region of interest" description="Disordered" evidence="6">
    <location>
        <begin position="1"/>
        <end position="26"/>
    </location>
</feature>
<feature type="compositionally biased region" description="Basic residues" evidence="6">
    <location>
        <begin position="102"/>
        <end position="114"/>
    </location>
</feature>
<dbReference type="Proteomes" id="UP000262477">
    <property type="component" value="Unassembled WGS sequence"/>
</dbReference>
<comment type="caution">
    <text evidence="7">The sequence shown here is derived from an EMBL/GenBank/DDBJ whole genome shotgun (WGS) entry which is preliminary data.</text>
</comment>
<comment type="function">
    <text evidence="1">Required for the transposition of the insertion element.</text>
</comment>
<keyword evidence="3" id="KW-0815">Transposition</keyword>
<evidence type="ECO:0000256" key="4">
    <source>
        <dbReference type="ARBA" id="ARBA00023125"/>
    </source>
</evidence>
<dbReference type="EMBL" id="QUAC01000204">
    <property type="protein sequence ID" value="REK87684.1"/>
    <property type="molecule type" value="Genomic_DNA"/>
</dbReference>
<evidence type="ECO:0000256" key="1">
    <source>
        <dbReference type="ARBA" id="ARBA00002190"/>
    </source>
</evidence>
<gene>
    <name evidence="7" type="ORF">DY245_25330</name>
</gene>
<dbReference type="Pfam" id="PF00872">
    <property type="entry name" value="Transposase_mut"/>
    <property type="match status" value="1"/>
</dbReference>
<sequence length="185" mass="20140">MERINPEIKRRTNAVQVSPNPPAPERLTTAALCKMHDEWIAFPAATSEGSTDELYTATEPQPKRTTQPADQLGSTDELYTATEPQPKRTTQPADQLGTATPPHRHTATPPHRHTATGEHAPNQATTTAPPKARRCTRLPPLSFPGSHPSDHPSAVPRIGAARRVHRRQPAAPGVRAMVNFFGPAR</sequence>
<dbReference type="GO" id="GO:0003677">
    <property type="term" value="F:DNA binding"/>
    <property type="evidence" value="ECO:0007669"/>
    <property type="project" value="UniProtKB-KW"/>
</dbReference>
<organism evidence="7 8">
    <name type="scientific">Streptomyces inhibens</name>
    <dbReference type="NCBI Taxonomy" id="2293571"/>
    <lineage>
        <taxon>Bacteria</taxon>
        <taxon>Bacillati</taxon>
        <taxon>Actinomycetota</taxon>
        <taxon>Actinomycetes</taxon>
        <taxon>Kitasatosporales</taxon>
        <taxon>Streptomycetaceae</taxon>
        <taxon>Streptomyces</taxon>
    </lineage>
</organism>
<comment type="similarity">
    <text evidence="2">Belongs to the transposase mutator family.</text>
</comment>
<reference evidence="7 8" key="1">
    <citation type="submission" date="2018-08" db="EMBL/GenBank/DDBJ databases">
        <title>Streptomyces NEAU-D10 sp. nov., a novel Actinomycete isolated from soil.</title>
        <authorList>
            <person name="Jin L."/>
        </authorList>
    </citation>
    <scope>NUCLEOTIDE SEQUENCE [LARGE SCALE GENOMIC DNA]</scope>
    <source>
        <strain evidence="7 8">NEAU-D10</strain>
    </source>
</reference>
<dbReference type="GO" id="GO:0004803">
    <property type="term" value="F:transposase activity"/>
    <property type="evidence" value="ECO:0007669"/>
    <property type="project" value="InterPro"/>
</dbReference>
<dbReference type="InterPro" id="IPR001207">
    <property type="entry name" value="Transposase_mutator"/>
</dbReference>
<evidence type="ECO:0000313" key="7">
    <source>
        <dbReference type="EMBL" id="REK87684.1"/>
    </source>
</evidence>
<feature type="compositionally biased region" description="Polar residues" evidence="6">
    <location>
        <begin position="63"/>
        <end position="74"/>
    </location>
</feature>
<name>A0A371PZ16_STRIH</name>
<evidence type="ECO:0000256" key="3">
    <source>
        <dbReference type="ARBA" id="ARBA00022578"/>
    </source>
</evidence>